<protein>
    <submittedName>
        <fullName evidence="2">Uncharacterized protein</fullName>
    </submittedName>
</protein>
<name>A0A5B7GLF4_PORTR</name>
<feature type="region of interest" description="Disordered" evidence="1">
    <location>
        <begin position="1"/>
        <end position="43"/>
    </location>
</feature>
<evidence type="ECO:0000313" key="2">
    <source>
        <dbReference type="EMBL" id="MPC57808.1"/>
    </source>
</evidence>
<accession>A0A5B7GLF4</accession>
<dbReference type="AlphaFoldDB" id="A0A5B7GLF4"/>
<gene>
    <name evidence="2" type="ORF">E2C01_051796</name>
</gene>
<dbReference type="EMBL" id="VSRR010015103">
    <property type="protein sequence ID" value="MPC57808.1"/>
    <property type="molecule type" value="Genomic_DNA"/>
</dbReference>
<sequence>MTRRFLTAGEVRAACQQRQERNRTRLAGSRGKRKAQPPVGWKE</sequence>
<comment type="caution">
    <text evidence="2">The sequence shown here is derived from an EMBL/GenBank/DDBJ whole genome shotgun (WGS) entry which is preliminary data.</text>
</comment>
<reference evidence="2 3" key="1">
    <citation type="submission" date="2019-05" db="EMBL/GenBank/DDBJ databases">
        <title>Another draft genome of Portunus trituberculatus and its Hox gene families provides insights of decapod evolution.</title>
        <authorList>
            <person name="Jeong J.-H."/>
            <person name="Song I."/>
            <person name="Kim S."/>
            <person name="Choi T."/>
            <person name="Kim D."/>
            <person name="Ryu S."/>
            <person name="Kim W."/>
        </authorList>
    </citation>
    <scope>NUCLEOTIDE SEQUENCE [LARGE SCALE GENOMIC DNA]</scope>
    <source>
        <tissue evidence="2">Muscle</tissue>
    </source>
</reference>
<keyword evidence="3" id="KW-1185">Reference proteome</keyword>
<evidence type="ECO:0000313" key="3">
    <source>
        <dbReference type="Proteomes" id="UP000324222"/>
    </source>
</evidence>
<organism evidence="2 3">
    <name type="scientific">Portunus trituberculatus</name>
    <name type="common">Swimming crab</name>
    <name type="synonym">Neptunus trituberculatus</name>
    <dbReference type="NCBI Taxonomy" id="210409"/>
    <lineage>
        <taxon>Eukaryota</taxon>
        <taxon>Metazoa</taxon>
        <taxon>Ecdysozoa</taxon>
        <taxon>Arthropoda</taxon>
        <taxon>Crustacea</taxon>
        <taxon>Multicrustacea</taxon>
        <taxon>Malacostraca</taxon>
        <taxon>Eumalacostraca</taxon>
        <taxon>Eucarida</taxon>
        <taxon>Decapoda</taxon>
        <taxon>Pleocyemata</taxon>
        <taxon>Brachyura</taxon>
        <taxon>Eubrachyura</taxon>
        <taxon>Portunoidea</taxon>
        <taxon>Portunidae</taxon>
        <taxon>Portuninae</taxon>
        <taxon>Portunus</taxon>
    </lineage>
</organism>
<dbReference type="Proteomes" id="UP000324222">
    <property type="component" value="Unassembled WGS sequence"/>
</dbReference>
<evidence type="ECO:0000256" key="1">
    <source>
        <dbReference type="SAM" id="MobiDB-lite"/>
    </source>
</evidence>
<proteinExistence type="predicted"/>